<dbReference type="Proteomes" id="UP000240010">
    <property type="component" value="Unassembled WGS sequence"/>
</dbReference>
<dbReference type="AlphaFoldDB" id="A0A2S6HKW8"/>
<evidence type="ECO:0000313" key="3">
    <source>
        <dbReference type="Proteomes" id="UP000240010"/>
    </source>
</evidence>
<sequence>MTLRKRGLGRGLEALLADDSAKEKKQPSQTMQAGDHQLTEDVSQDDIQSVPAVVDECMEAAVISEEADGRAAMVVALFKNIQRENLILLEEAEALRQLIIEFESIVRADPS</sequence>
<feature type="region of interest" description="Disordered" evidence="1">
    <location>
        <begin position="17"/>
        <end position="44"/>
    </location>
</feature>
<proteinExistence type="predicted"/>
<name>A0A2S6HKW8_9GAMM</name>
<organism evidence="2 3">
    <name type="scientific">Methylobacter tundripaludum</name>
    <dbReference type="NCBI Taxonomy" id="173365"/>
    <lineage>
        <taxon>Bacteria</taxon>
        <taxon>Pseudomonadati</taxon>
        <taxon>Pseudomonadota</taxon>
        <taxon>Gammaproteobacteria</taxon>
        <taxon>Methylococcales</taxon>
        <taxon>Methylococcaceae</taxon>
        <taxon>Methylobacter</taxon>
    </lineage>
</organism>
<reference evidence="2 3" key="1">
    <citation type="submission" date="2018-02" db="EMBL/GenBank/DDBJ databases">
        <title>Subsurface microbial communities from deep shales in Ohio and West Virginia, USA.</title>
        <authorList>
            <person name="Wrighton K."/>
        </authorList>
    </citation>
    <scope>NUCLEOTIDE SEQUENCE [LARGE SCALE GENOMIC DNA]</scope>
    <source>
        <strain evidence="2 3">OWC-DMM</strain>
    </source>
</reference>
<dbReference type="RefSeq" id="WP_104427485.1">
    <property type="nucleotide sequence ID" value="NZ_PTIZ01000001.1"/>
</dbReference>
<evidence type="ECO:0000313" key="2">
    <source>
        <dbReference type="EMBL" id="PPK78130.1"/>
    </source>
</evidence>
<accession>A0A2S6HKW8</accession>
<dbReference type="EMBL" id="PTIZ01000001">
    <property type="protein sequence ID" value="PPK78130.1"/>
    <property type="molecule type" value="Genomic_DNA"/>
</dbReference>
<comment type="caution">
    <text evidence="2">The sequence shown here is derived from an EMBL/GenBank/DDBJ whole genome shotgun (WGS) entry which is preliminary data.</text>
</comment>
<gene>
    <name evidence="2" type="ORF">B0F87_101512</name>
</gene>
<protein>
    <submittedName>
        <fullName evidence="2">Uncharacterized protein</fullName>
    </submittedName>
</protein>
<evidence type="ECO:0000256" key="1">
    <source>
        <dbReference type="SAM" id="MobiDB-lite"/>
    </source>
</evidence>